<evidence type="ECO:0000313" key="2">
    <source>
        <dbReference type="EMBL" id="QHS95381.1"/>
    </source>
</evidence>
<organism evidence="2">
    <name type="scientific">viral metagenome</name>
    <dbReference type="NCBI Taxonomy" id="1070528"/>
    <lineage>
        <taxon>unclassified sequences</taxon>
        <taxon>metagenomes</taxon>
        <taxon>organismal metagenomes</taxon>
    </lineage>
</organism>
<dbReference type="PROSITE" id="PS50076">
    <property type="entry name" value="DNAJ_2"/>
    <property type="match status" value="1"/>
</dbReference>
<dbReference type="EMBL" id="MN739249">
    <property type="protein sequence ID" value="QHS95381.1"/>
    <property type="molecule type" value="Genomic_DNA"/>
</dbReference>
<dbReference type="SMART" id="SM00271">
    <property type="entry name" value="DnaJ"/>
    <property type="match status" value="1"/>
</dbReference>
<evidence type="ECO:0000259" key="1">
    <source>
        <dbReference type="PROSITE" id="PS50076"/>
    </source>
</evidence>
<name>A0A6C0BUD6_9ZZZZ</name>
<dbReference type="InterPro" id="IPR036869">
    <property type="entry name" value="J_dom_sf"/>
</dbReference>
<dbReference type="PRINTS" id="PR00625">
    <property type="entry name" value="JDOMAIN"/>
</dbReference>
<dbReference type="Pfam" id="PF00226">
    <property type="entry name" value="DnaJ"/>
    <property type="match status" value="1"/>
</dbReference>
<protein>
    <recommendedName>
        <fullName evidence="1">J domain-containing protein</fullName>
    </recommendedName>
</protein>
<dbReference type="Gene3D" id="1.10.287.110">
    <property type="entry name" value="DnaJ domain"/>
    <property type="match status" value="1"/>
</dbReference>
<proteinExistence type="predicted"/>
<dbReference type="AlphaFoldDB" id="A0A6C0BUD6"/>
<dbReference type="SUPFAM" id="SSF46565">
    <property type="entry name" value="Chaperone J-domain"/>
    <property type="match status" value="1"/>
</dbReference>
<dbReference type="InterPro" id="IPR001623">
    <property type="entry name" value="DnaJ_domain"/>
</dbReference>
<accession>A0A6C0BUD6</accession>
<sequence length="291" mass="34220">MKLDPYKILNIPKEYDEKTLKKAYLRAAMKTHPDRGGSQDAFQKVSIAYAVLTKKLSESQNNHSHNDLRQMSREYTKTQDSRPTMNVEMKDNFDVNLFNKIYEDNRIEDVYDDGYGSWMNKNQVEDVKMIKGDTKMFQNNFNKDLFNDTFEKYKREQSQKQGQQVVQYKDPEVRMSIKNQDSIMTLGQGKISDFGGTTDNLTYTDYKKAFTDGSTLIDINTVDITTRSTNIDNMESQRSNISYTMNSEDERLFALQKMEEQKAEQNRLQRLQKYDQRHGEAYEKIHSMLLR</sequence>
<dbReference type="CDD" id="cd06257">
    <property type="entry name" value="DnaJ"/>
    <property type="match status" value="1"/>
</dbReference>
<feature type="domain" description="J" evidence="1">
    <location>
        <begin position="4"/>
        <end position="76"/>
    </location>
</feature>
<reference evidence="2" key="1">
    <citation type="journal article" date="2020" name="Nature">
        <title>Giant virus diversity and host interactions through global metagenomics.</title>
        <authorList>
            <person name="Schulz F."/>
            <person name="Roux S."/>
            <person name="Paez-Espino D."/>
            <person name="Jungbluth S."/>
            <person name="Walsh D.A."/>
            <person name="Denef V.J."/>
            <person name="McMahon K.D."/>
            <person name="Konstantinidis K.T."/>
            <person name="Eloe-Fadrosh E.A."/>
            <person name="Kyrpides N.C."/>
            <person name="Woyke T."/>
        </authorList>
    </citation>
    <scope>NUCLEOTIDE SEQUENCE</scope>
    <source>
        <strain evidence="2">GVMAG-M-3300018428-35</strain>
    </source>
</reference>